<feature type="domain" description="Peptidase M50" evidence="13">
    <location>
        <begin position="35"/>
        <end position="97"/>
    </location>
</feature>
<evidence type="ECO:0000256" key="5">
    <source>
        <dbReference type="ARBA" id="ARBA00022692"/>
    </source>
</evidence>
<comment type="cofactor">
    <cofactor evidence="1">
        <name>Zn(2+)</name>
        <dbReference type="ChEBI" id="CHEBI:29105"/>
    </cofactor>
</comment>
<evidence type="ECO:0000256" key="9">
    <source>
        <dbReference type="ARBA" id="ARBA00022989"/>
    </source>
</evidence>
<keyword evidence="11 12" id="KW-0472">Membrane</keyword>
<evidence type="ECO:0000256" key="1">
    <source>
        <dbReference type="ARBA" id="ARBA00001947"/>
    </source>
</evidence>
<dbReference type="Proteomes" id="UP000183997">
    <property type="component" value="Unassembled WGS sequence"/>
</dbReference>
<dbReference type="OrthoDB" id="166377at2"/>
<feature type="transmembrane region" description="Helical" evidence="12">
    <location>
        <begin position="182"/>
        <end position="199"/>
    </location>
</feature>
<evidence type="ECO:0000256" key="6">
    <source>
        <dbReference type="ARBA" id="ARBA00022723"/>
    </source>
</evidence>
<evidence type="ECO:0000313" key="14">
    <source>
        <dbReference type="EMBL" id="SHK60680.1"/>
    </source>
</evidence>
<dbReference type="Pfam" id="PF02163">
    <property type="entry name" value="Peptidase_M50"/>
    <property type="match status" value="2"/>
</dbReference>
<organism evidence="14 15">
    <name type="scientific">Desulforamulus aeronauticus DSM 10349</name>
    <dbReference type="NCBI Taxonomy" id="1121421"/>
    <lineage>
        <taxon>Bacteria</taxon>
        <taxon>Bacillati</taxon>
        <taxon>Bacillota</taxon>
        <taxon>Clostridia</taxon>
        <taxon>Eubacteriales</taxon>
        <taxon>Peptococcaceae</taxon>
        <taxon>Desulforamulus</taxon>
    </lineage>
</organism>
<dbReference type="STRING" id="1121421.SAMN02745123_02445"/>
<feature type="transmembrane region" description="Helical" evidence="12">
    <location>
        <begin position="157"/>
        <end position="176"/>
    </location>
</feature>
<dbReference type="EMBL" id="FRAR01000018">
    <property type="protein sequence ID" value="SHK60680.1"/>
    <property type="molecule type" value="Genomic_DNA"/>
</dbReference>
<keyword evidence="15" id="KW-1185">Reference proteome</keyword>
<evidence type="ECO:0000256" key="2">
    <source>
        <dbReference type="ARBA" id="ARBA00004141"/>
    </source>
</evidence>
<dbReference type="AlphaFoldDB" id="A0A1M6TUW1"/>
<evidence type="ECO:0000256" key="8">
    <source>
        <dbReference type="ARBA" id="ARBA00022833"/>
    </source>
</evidence>
<evidence type="ECO:0000256" key="11">
    <source>
        <dbReference type="ARBA" id="ARBA00023136"/>
    </source>
</evidence>
<dbReference type="PANTHER" id="PTHR39188">
    <property type="entry name" value="MEMBRANE-ASSOCIATED ZINC METALLOPROTEASE M50B"/>
    <property type="match status" value="1"/>
</dbReference>
<dbReference type="InterPro" id="IPR008915">
    <property type="entry name" value="Peptidase_M50"/>
</dbReference>
<dbReference type="GO" id="GO:0016020">
    <property type="term" value="C:membrane"/>
    <property type="evidence" value="ECO:0007669"/>
    <property type="project" value="UniProtKB-SubCell"/>
</dbReference>
<evidence type="ECO:0000256" key="7">
    <source>
        <dbReference type="ARBA" id="ARBA00022801"/>
    </source>
</evidence>
<evidence type="ECO:0000313" key="15">
    <source>
        <dbReference type="Proteomes" id="UP000183997"/>
    </source>
</evidence>
<feature type="transmembrane region" description="Helical" evidence="12">
    <location>
        <begin position="117"/>
        <end position="136"/>
    </location>
</feature>
<keyword evidence="4" id="KW-0645">Protease</keyword>
<dbReference type="GO" id="GO:0046872">
    <property type="term" value="F:metal ion binding"/>
    <property type="evidence" value="ECO:0007669"/>
    <property type="project" value="UniProtKB-KW"/>
</dbReference>
<keyword evidence="9 12" id="KW-1133">Transmembrane helix</keyword>
<proteinExistence type="inferred from homology"/>
<dbReference type="GO" id="GO:0006508">
    <property type="term" value="P:proteolysis"/>
    <property type="evidence" value="ECO:0007669"/>
    <property type="project" value="UniProtKB-KW"/>
</dbReference>
<keyword evidence="10" id="KW-0482">Metalloprotease</keyword>
<keyword evidence="5 12" id="KW-0812">Transmembrane</keyword>
<evidence type="ECO:0000256" key="12">
    <source>
        <dbReference type="SAM" id="Phobius"/>
    </source>
</evidence>
<dbReference type="RefSeq" id="WP_072914733.1">
    <property type="nucleotide sequence ID" value="NZ_FRAR01000018.1"/>
</dbReference>
<comment type="subcellular location">
    <subcellularLocation>
        <location evidence="2">Membrane</location>
        <topology evidence="2">Multi-pass membrane protein</topology>
    </subcellularLocation>
</comment>
<keyword evidence="6" id="KW-0479">Metal-binding</keyword>
<name>A0A1M6TUW1_9FIRM</name>
<evidence type="ECO:0000256" key="3">
    <source>
        <dbReference type="ARBA" id="ARBA00007931"/>
    </source>
</evidence>
<evidence type="ECO:0000256" key="10">
    <source>
        <dbReference type="ARBA" id="ARBA00023049"/>
    </source>
</evidence>
<evidence type="ECO:0000256" key="4">
    <source>
        <dbReference type="ARBA" id="ARBA00022670"/>
    </source>
</evidence>
<reference evidence="15" key="1">
    <citation type="submission" date="2016-11" db="EMBL/GenBank/DDBJ databases">
        <authorList>
            <person name="Varghese N."/>
            <person name="Submissions S."/>
        </authorList>
    </citation>
    <scope>NUCLEOTIDE SEQUENCE [LARGE SCALE GENOMIC DNA]</scope>
    <source>
        <strain evidence="15">DSM 10349</strain>
    </source>
</reference>
<dbReference type="CDD" id="cd06161">
    <property type="entry name" value="S2P-M50_SpoIVFB"/>
    <property type="match status" value="1"/>
</dbReference>
<evidence type="ECO:0000259" key="13">
    <source>
        <dbReference type="Pfam" id="PF02163"/>
    </source>
</evidence>
<protein>
    <submittedName>
        <fullName evidence="14">Stage IV sporulation protein FB</fullName>
    </submittedName>
</protein>
<comment type="similarity">
    <text evidence="3">Belongs to the peptidase M50B family.</text>
</comment>
<feature type="domain" description="Peptidase M50" evidence="13">
    <location>
        <begin position="117"/>
        <end position="165"/>
    </location>
</feature>
<feature type="transmembrane region" description="Helical" evidence="12">
    <location>
        <begin position="84"/>
        <end position="105"/>
    </location>
</feature>
<dbReference type="PANTHER" id="PTHR39188:SF3">
    <property type="entry name" value="STAGE IV SPORULATION PROTEIN FB"/>
    <property type="match status" value="1"/>
</dbReference>
<keyword evidence="8" id="KW-0862">Zinc</keyword>
<sequence length="295" mass="32161">MRAGRLWGIELHVNPLFLGLMGLYFVAGVLEKGLLIFGLVLFHELAHTVAAKYFGVRVIDVEILPFGGVARLGSEMSIEPSKEIAIALAGPLANLLLIAGAMGFRNYGFWSEELGPFFLQVNLMLAFFNLLPALPLDGGRILRSLLSPHVGVAQATITASVIGQVVAIMATGLGIVGVLNRVVGLDVVIVALFVLYAASKEKSMAPYLFVQQLTRKKEEITQTGVLPVEQLVATENVPLKEIVNLFVPQKFHLIMLLDQKLEYLGQVSEVQVLDALFTYGMDYPLGKVFKPKNTT</sequence>
<dbReference type="GO" id="GO:0008237">
    <property type="term" value="F:metallopeptidase activity"/>
    <property type="evidence" value="ECO:0007669"/>
    <property type="project" value="UniProtKB-KW"/>
</dbReference>
<gene>
    <name evidence="14" type="ORF">SAMN02745123_02445</name>
</gene>
<feature type="transmembrane region" description="Helical" evidence="12">
    <location>
        <begin position="16"/>
        <end position="42"/>
    </location>
</feature>
<accession>A0A1M6TUW1</accession>
<keyword evidence="7" id="KW-0378">Hydrolase</keyword>